<comment type="subcellular location">
    <subcellularLocation>
        <location evidence="1">Cell membrane</location>
        <topology evidence="1">Multi-pass membrane protein</topology>
    </subcellularLocation>
</comment>
<dbReference type="InterPro" id="IPR001296">
    <property type="entry name" value="Glyco_trans_1"/>
</dbReference>
<dbReference type="Pfam" id="PF05050">
    <property type="entry name" value="Methyltransf_21"/>
    <property type="match status" value="1"/>
</dbReference>
<evidence type="ECO:0000256" key="21">
    <source>
        <dbReference type="SAM" id="MobiDB-lite"/>
    </source>
</evidence>
<sequence>MATVTDLGPHRVWGLCATVGYTCAAALALGSSTLLRWAAPFVAAVGAAVVPMVWLVAHRQGQLEVDVVHHSGALLLHTGSPYLPEPGQIKDYNPYLPAMALFGLPYAVLGDHPIADARWWFALVFCLALGSAARTAAGHCAPRALAVLAAFPLLALPLATGGIDLPVTALMCLALATAATGRPAATGLAAGAAAAMKWTAWPVLVVALVLLAVRRGGRVTTGAGAVAAVVIAVLTVPSVLVSPSAFTEQVLLYPLGAGRVASPATSPLPGYLVATLLPGGRLLALVLLALAAVAVAVSLAVRPPRVLLAAADRLALALALAFCLAPATRFGYLLMPLTIAAWFHLHPGPEGLSRGVVPRRFRSVPALHRLLRLPAVEPLRRWPGPSSAMDDARFQRPDRGWPKRPGHGFAARRTGRGSVPGRTRRVPVTPGAGRARRLALALALALAYTVLCIGARRTRFVEPEIQRLREHVSPGAVCLDIGAEYGLYTISLAHLAGPTGTVHSFEPLPGAHRVLTVVRYALGRRTIRLHRTALGRRVGSFTMSLPYRRRLPVHGRAFVTDGALRLGPNTEFAEEKRLNVTVRTVDAAAPARVDFIKADVEGAEAFVLEGAHRTLLLHRPTLLLEIEERHPAKYGLGGPGRHRPAPCNGLRHACVARRDLGAGPAHHRGAPQLPVHPPPVRGRLTMSRTLVVTNDFPPRQGGIETFVHAMVRRFPADRVVVYTSHTPGEAHFDEQQPFPVVRDRTRMLLPTPKATARAVHLARRYDCDSVWFGAAAPLGLMAPALRSRAGVRRLVATTHGHEVWWARTPVARQLLRRIGHHVDALTYLGDYTRRHLATALRPGDTDRLVRLTPGVDAAAFAPRRDDGASLREHYGLGSGPVILCAARLVPRKGQDTLILAMRSLRRRHPGARLLLVGDGPYEGRLRDSAQRSGVAEAVIFAGGHPHEAMPAFYGAADVFAMPSRTRRAGMEVEGLGIVYLEAAAAGLPVVAGDSGGAPDAVRHGETGYVVDGHRPAEVAARLDTLLSDAQLTREMGRRGQAWVSQQWSWDEAHQKLTKYLDQGISGTP</sequence>
<dbReference type="Pfam" id="PF00534">
    <property type="entry name" value="Glycos_transf_1"/>
    <property type="match status" value="1"/>
</dbReference>
<dbReference type="CDD" id="cd03801">
    <property type="entry name" value="GT4_PimA-like"/>
    <property type="match status" value="1"/>
</dbReference>
<evidence type="ECO:0000256" key="4">
    <source>
        <dbReference type="ARBA" id="ARBA00022475"/>
    </source>
</evidence>
<dbReference type="GO" id="GO:0005886">
    <property type="term" value="C:plasma membrane"/>
    <property type="evidence" value="ECO:0007669"/>
    <property type="project" value="UniProtKB-SubCell"/>
</dbReference>
<dbReference type="NCBIfam" id="TIGR01444">
    <property type="entry name" value="fkbM_fam"/>
    <property type="match status" value="1"/>
</dbReference>
<comment type="similarity">
    <text evidence="3">Belongs to the glycosyltransferase group 1 family. Glycosyltransferase 4 subfamily.</text>
</comment>
<evidence type="ECO:0000256" key="7">
    <source>
        <dbReference type="ARBA" id="ARBA00022679"/>
    </source>
</evidence>
<name>A0A6A0AY43_9ACTN</name>
<evidence type="ECO:0000256" key="15">
    <source>
        <dbReference type="ARBA" id="ARBA00060651"/>
    </source>
</evidence>
<dbReference type="InterPro" id="IPR006342">
    <property type="entry name" value="FkbM_mtfrase"/>
</dbReference>
<keyword evidence="26" id="KW-1185">Reference proteome</keyword>
<dbReference type="Gene3D" id="3.40.50.150">
    <property type="entry name" value="Vaccinia Virus protein VP39"/>
    <property type="match status" value="1"/>
</dbReference>
<evidence type="ECO:0000313" key="26">
    <source>
        <dbReference type="Proteomes" id="UP000484988"/>
    </source>
</evidence>
<feature type="transmembrane region" description="Helical" evidence="22">
    <location>
        <begin position="37"/>
        <end position="57"/>
    </location>
</feature>
<evidence type="ECO:0000256" key="9">
    <source>
        <dbReference type="ARBA" id="ARBA00022989"/>
    </source>
</evidence>
<evidence type="ECO:0000256" key="19">
    <source>
        <dbReference type="ARBA" id="ARBA00077842"/>
    </source>
</evidence>
<dbReference type="InterPro" id="IPR018584">
    <property type="entry name" value="GT87"/>
</dbReference>
<dbReference type="SUPFAM" id="SSF53335">
    <property type="entry name" value="S-adenosyl-L-methionine-dependent methyltransferases"/>
    <property type="match status" value="1"/>
</dbReference>
<evidence type="ECO:0000256" key="17">
    <source>
        <dbReference type="ARBA" id="ARBA00075163"/>
    </source>
</evidence>
<evidence type="ECO:0000256" key="6">
    <source>
        <dbReference type="ARBA" id="ARBA00022676"/>
    </source>
</evidence>
<keyword evidence="11 22" id="KW-0472">Membrane</keyword>
<proteinExistence type="inferred from homology"/>
<comment type="pathway">
    <text evidence="2">Lipid metabolism.</text>
</comment>
<evidence type="ECO:0000256" key="1">
    <source>
        <dbReference type="ARBA" id="ARBA00004651"/>
    </source>
</evidence>
<dbReference type="InterPro" id="IPR029063">
    <property type="entry name" value="SAM-dependent_MTases_sf"/>
</dbReference>
<evidence type="ECO:0000256" key="12">
    <source>
        <dbReference type="ARBA" id="ARBA00024033"/>
    </source>
</evidence>
<dbReference type="SUPFAM" id="SSF53756">
    <property type="entry name" value="UDP-Glycosyltransferase/glycogen phosphorylase"/>
    <property type="match status" value="1"/>
</dbReference>
<evidence type="ECO:0000256" key="18">
    <source>
        <dbReference type="ARBA" id="ARBA00076875"/>
    </source>
</evidence>
<organism evidence="25 26">
    <name type="scientific">Streptomyces pacificus</name>
    <dbReference type="NCBI Taxonomy" id="2705029"/>
    <lineage>
        <taxon>Bacteria</taxon>
        <taxon>Bacillati</taxon>
        <taxon>Actinomycetota</taxon>
        <taxon>Actinomycetes</taxon>
        <taxon>Kitasatosporales</taxon>
        <taxon>Streptomycetaceae</taxon>
        <taxon>Streptomyces</taxon>
    </lineage>
</organism>
<dbReference type="PANTHER" id="PTHR45947">
    <property type="entry name" value="SULFOQUINOVOSYL TRANSFERASE SQD2"/>
    <property type="match status" value="1"/>
</dbReference>
<evidence type="ECO:0000256" key="2">
    <source>
        <dbReference type="ARBA" id="ARBA00005189"/>
    </source>
</evidence>
<evidence type="ECO:0000256" key="10">
    <source>
        <dbReference type="ARBA" id="ARBA00023098"/>
    </source>
</evidence>
<dbReference type="GO" id="GO:0009247">
    <property type="term" value="P:glycolipid biosynthetic process"/>
    <property type="evidence" value="ECO:0007669"/>
    <property type="project" value="UniProtKB-ARBA"/>
</dbReference>
<feature type="transmembrane region" description="Helical" evidence="22">
    <location>
        <begin position="119"/>
        <end position="137"/>
    </location>
</feature>
<keyword evidence="7" id="KW-0808">Transferase</keyword>
<protein>
    <recommendedName>
        <fullName evidence="16">phosphatidyl-myo-inositol dimannoside synthase</fullName>
        <ecNumber evidence="16">2.4.1.346</ecNumber>
    </recommendedName>
    <alternativeName>
        <fullName evidence="17">Alpha-D-mannose-alpha-(1-6)-phosphatidylmyo-inositol-mannosyltransferase</fullName>
    </alternativeName>
    <alternativeName>
        <fullName evidence="20">Alpha-mannosyltransferase</fullName>
    </alternativeName>
    <alternativeName>
        <fullName evidence="19">Guanosine diphosphomannose-phosphatidyl-inositol alpha-mannosyltransferase</fullName>
    </alternativeName>
    <alternativeName>
        <fullName evidence="18">Phosphatidylinositol alpha-mannosyltransferase</fullName>
    </alternativeName>
</protein>
<evidence type="ECO:0000256" key="16">
    <source>
        <dbReference type="ARBA" id="ARBA00066957"/>
    </source>
</evidence>
<gene>
    <name evidence="25" type="ORF">SCWH03_35930</name>
</gene>
<evidence type="ECO:0000256" key="11">
    <source>
        <dbReference type="ARBA" id="ARBA00023136"/>
    </source>
</evidence>
<feature type="transmembrane region" description="Helical" evidence="22">
    <location>
        <begin position="282"/>
        <end position="302"/>
    </location>
</feature>
<keyword evidence="4" id="KW-1003">Cell membrane</keyword>
<keyword evidence="5" id="KW-0444">Lipid biosynthesis</keyword>
<dbReference type="FunFam" id="3.40.50.2000:FF:000069">
    <property type="entry name" value="Alpha-(1-6)-phosphatidylinositol monomannoside mannosyltransferase"/>
    <property type="match status" value="1"/>
</dbReference>
<evidence type="ECO:0000259" key="23">
    <source>
        <dbReference type="Pfam" id="PF00534"/>
    </source>
</evidence>
<dbReference type="Gene3D" id="3.40.50.2000">
    <property type="entry name" value="Glycogen Phosphorylase B"/>
    <property type="match status" value="2"/>
</dbReference>
<dbReference type="Pfam" id="PF09594">
    <property type="entry name" value="GT87"/>
    <property type="match status" value="1"/>
</dbReference>
<comment type="catalytic activity">
    <reaction evidence="13">
        <text>a 1,2-diacyl-sn-glycero-3-phospho-[alpha-D-6-acyl-mannopyranosyl-(1&lt;-&gt;6)-D-myo-inositol] + GDP-alpha-D-mannose = a 2-O-(alpha-D-mannosyl)-6-O-(6-O-acyl-alpha-D-mannosyl)-1-phosphatidyl-1D-myo-inositol + GDP + H(+)</text>
        <dbReference type="Rhea" id="RHEA:52444"/>
        <dbReference type="ChEBI" id="CHEBI:15378"/>
        <dbReference type="ChEBI" id="CHEBI:57527"/>
        <dbReference type="ChEBI" id="CHEBI:58189"/>
        <dbReference type="ChEBI" id="CHEBI:88053"/>
        <dbReference type="ChEBI" id="CHEBI:136625"/>
        <dbReference type="EC" id="2.4.1.346"/>
    </reaction>
</comment>
<feature type="transmembrane region" description="Helical" evidence="22">
    <location>
        <begin position="314"/>
        <end position="343"/>
    </location>
</feature>
<dbReference type="AlphaFoldDB" id="A0A6A0AY43"/>
<dbReference type="EC" id="2.4.1.346" evidence="16"/>
<evidence type="ECO:0000256" key="13">
    <source>
        <dbReference type="ARBA" id="ARBA00051960"/>
    </source>
</evidence>
<evidence type="ECO:0000256" key="22">
    <source>
        <dbReference type="SAM" id="Phobius"/>
    </source>
</evidence>
<keyword evidence="10" id="KW-0443">Lipid metabolism</keyword>
<keyword evidence="6" id="KW-0328">Glycosyltransferase</keyword>
<dbReference type="GO" id="GO:0043750">
    <property type="term" value="F:phosphatidylinositol alpha-mannosyltransferase activity"/>
    <property type="evidence" value="ECO:0007669"/>
    <property type="project" value="UniProtKB-ARBA"/>
</dbReference>
<evidence type="ECO:0000256" key="14">
    <source>
        <dbReference type="ARBA" id="ARBA00052876"/>
    </source>
</evidence>
<evidence type="ECO:0000259" key="24">
    <source>
        <dbReference type="Pfam" id="PF05050"/>
    </source>
</evidence>
<evidence type="ECO:0000256" key="3">
    <source>
        <dbReference type="ARBA" id="ARBA00009481"/>
    </source>
</evidence>
<feature type="transmembrane region" description="Helical" evidence="22">
    <location>
        <begin position="12"/>
        <end position="30"/>
    </location>
</feature>
<dbReference type="Proteomes" id="UP000484988">
    <property type="component" value="Unassembled WGS sequence"/>
</dbReference>
<dbReference type="GO" id="GO:0033164">
    <property type="term" value="F:initiation-specific glycolipid 1,6-alpha-mannosyltransferase activity"/>
    <property type="evidence" value="ECO:0007669"/>
    <property type="project" value="UniProtKB-ARBA"/>
</dbReference>
<feature type="transmembrane region" description="Helical" evidence="22">
    <location>
        <begin position="225"/>
        <end position="246"/>
    </location>
</feature>
<accession>A0A6A0AY43</accession>
<comment type="pathway">
    <text evidence="15">Phospholipid metabolism; phosphatidylinositol metabolism.</text>
</comment>
<evidence type="ECO:0000256" key="5">
    <source>
        <dbReference type="ARBA" id="ARBA00022516"/>
    </source>
</evidence>
<comment type="caution">
    <text evidence="25">The sequence shown here is derived from an EMBL/GenBank/DDBJ whole genome shotgun (WGS) entry which is preliminary data.</text>
</comment>
<dbReference type="EMBL" id="BLLG01000009">
    <property type="protein sequence ID" value="GFH37355.1"/>
    <property type="molecule type" value="Genomic_DNA"/>
</dbReference>
<evidence type="ECO:0000256" key="8">
    <source>
        <dbReference type="ARBA" id="ARBA00022692"/>
    </source>
</evidence>
<feature type="region of interest" description="Disordered" evidence="21">
    <location>
        <begin position="403"/>
        <end position="430"/>
    </location>
</feature>
<comment type="catalytic activity">
    <reaction evidence="14">
        <text>a 1,2-diacyl-sn-glycero-3-phospho-[alpha-D-mannopyranosyl-(1&lt;-&gt;6)-D-myo-inositol] + GDP-alpha-D-mannose = a 2,6-O-bis(alpha-D-mannopyranosyl)-1-phosphatidyl-1D-myo-inositol + GDP + H(+)</text>
        <dbReference type="Rhea" id="RHEA:52440"/>
        <dbReference type="ChEBI" id="CHEBI:15378"/>
        <dbReference type="ChEBI" id="CHEBI:57527"/>
        <dbReference type="ChEBI" id="CHEBI:58189"/>
        <dbReference type="ChEBI" id="CHEBI:87673"/>
        <dbReference type="ChEBI" id="CHEBI:136624"/>
        <dbReference type="EC" id="2.4.1.346"/>
    </reaction>
</comment>
<dbReference type="PANTHER" id="PTHR45947:SF3">
    <property type="entry name" value="SULFOQUINOVOSYL TRANSFERASE SQD2"/>
    <property type="match status" value="1"/>
</dbReference>
<keyword evidence="8 22" id="KW-0812">Transmembrane</keyword>
<reference evidence="25 26" key="1">
    <citation type="submission" date="2020-02" db="EMBL/GenBank/DDBJ databases">
        <title>Whole Genome Shotgun Sequence of Streptomyces sp. strain CWH03.</title>
        <authorList>
            <person name="Dohra H."/>
            <person name="Kodani S."/>
            <person name="Yamamura H."/>
        </authorList>
    </citation>
    <scope>NUCLEOTIDE SEQUENCE [LARGE SCALE GENOMIC DNA]</scope>
    <source>
        <strain evidence="25 26">CWH03</strain>
    </source>
</reference>
<dbReference type="FunFam" id="3.40.50.2000:FF:000115">
    <property type="entry name" value="Alpha-(1-6)-phosphatidylinositol monomannoside mannosyltransferase"/>
    <property type="match status" value="1"/>
</dbReference>
<feature type="transmembrane region" description="Helical" evidence="22">
    <location>
        <begin position="188"/>
        <end position="213"/>
    </location>
</feature>
<keyword evidence="9 22" id="KW-1133">Transmembrane helix</keyword>
<feature type="domain" description="Methyltransferase FkbM" evidence="24">
    <location>
        <begin position="480"/>
        <end position="630"/>
    </location>
</feature>
<evidence type="ECO:0000256" key="20">
    <source>
        <dbReference type="ARBA" id="ARBA00079381"/>
    </source>
</evidence>
<feature type="domain" description="Glycosyl transferase family 1" evidence="23">
    <location>
        <begin position="879"/>
        <end position="1041"/>
    </location>
</feature>
<dbReference type="InterPro" id="IPR050194">
    <property type="entry name" value="Glycosyltransferase_grp1"/>
</dbReference>
<comment type="similarity">
    <text evidence="12">Belongs to the glycosyltransferase 87 family.</text>
</comment>
<feature type="transmembrane region" description="Helical" evidence="22">
    <location>
        <begin position="144"/>
        <end position="176"/>
    </location>
</feature>
<evidence type="ECO:0000313" key="25">
    <source>
        <dbReference type="EMBL" id="GFH37355.1"/>
    </source>
</evidence>